<feature type="domain" description="Activator of Hsp90 ATPase AHSA1-like N-terminal" evidence="3">
    <location>
        <begin position="11"/>
        <end position="161"/>
    </location>
</feature>
<dbReference type="Gene3D" id="3.15.10.20">
    <property type="entry name" value="Activator of Hsp90 ATPase Aha1, N-terminal domain"/>
    <property type="match status" value="1"/>
</dbReference>
<dbReference type="InterPro" id="IPR015310">
    <property type="entry name" value="AHSA1-like_N"/>
</dbReference>
<dbReference type="GO" id="GO:0001671">
    <property type="term" value="F:ATPase activator activity"/>
    <property type="evidence" value="ECO:0007669"/>
    <property type="project" value="InterPro"/>
</dbReference>
<dbReference type="GO" id="GO:0051087">
    <property type="term" value="F:protein-folding chaperone binding"/>
    <property type="evidence" value="ECO:0007669"/>
    <property type="project" value="InterPro"/>
</dbReference>
<dbReference type="Pfam" id="PF09229">
    <property type="entry name" value="Aha1_N"/>
    <property type="match status" value="1"/>
</dbReference>
<comment type="caution">
    <text evidence="4">The sequence shown here is derived from an EMBL/GenBank/DDBJ whole genome shotgun (WGS) entry which is preliminary data.</text>
</comment>
<protein>
    <submittedName>
        <fullName evidence="4">Splicing factor 3B subunit 1</fullName>
    </submittedName>
</protein>
<dbReference type="EMBL" id="JABANM010013520">
    <property type="protein sequence ID" value="KAF4734198.1"/>
    <property type="molecule type" value="Genomic_DNA"/>
</dbReference>
<feature type="non-terminal residue" evidence="4">
    <location>
        <position position="282"/>
    </location>
</feature>
<accession>A0A7J6SMN9</accession>
<proteinExistence type="inferred from homology"/>
<evidence type="ECO:0000256" key="1">
    <source>
        <dbReference type="ARBA" id="ARBA00006817"/>
    </source>
</evidence>
<dbReference type="InterPro" id="IPR036338">
    <property type="entry name" value="Aha1"/>
</dbReference>
<sequence length="282" mass="31043">MASSSSWTEVNLSKWATNHLSDSCNWECLEYPQRVGESTPTLKVLKVHVRGCDATATMSKKGITAIYEIRMTADVKVTLPIDKGKSLCEAKGEISVPCIDSVDAEDGFRDTKVNFIPSMNYQPGADENLRALMCSLLERCKQDLPLVVRRALVQFDRRIKEEASNLESIGQTLGFVHIELLAIYGLCSVVVVNRIGHPFEEMRSPFSVSSTGREDGSTLMATTVSATPKPTPLEHLGSSPMPMQGAPQVAVSPHRWTSLTTNHRKAQAYDSKCPWPPPPVLK</sequence>
<dbReference type="Proteomes" id="UP000574390">
    <property type="component" value="Unassembled WGS sequence"/>
</dbReference>
<feature type="region of interest" description="Disordered" evidence="2">
    <location>
        <begin position="223"/>
        <end position="282"/>
    </location>
</feature>
<evidence type="ECO:0000256" key="2">
    <source>
        <dbReference type="SAM" id="MobiDB-lite"/>
    </source>
</evidence>
<comment type="similarity">
    <text evidence="1">Belongs to the AHA1 family.</text>
</comment>
<name>A0A7J6SMN9_PEROL</name>
<evidence type="ECO:0000313" key="4">
    <source>
        <dbReference type="EMBL" id="KAF4734198.1"/>
    </source>
</evidence>
<gene>
    <name evidence="4" type="primary">SF3B1_12</name>
    <name evidence="4" type="ORF">FOZ62_023846</name>
</gene>
<organism evidence="4 5">
    <name type="scientific">Perkinsus olseni</name>
    <name type="common">Perkinsus atlanticus</name>
    <dbReference type="NCBI Taxonomy" id="32597"/>
    <lineage>
        <taxon>Eukaryota</taxon>
        <taxon>Sar</taxon>
        <taxon>Alveolata</taxon>
        <taxon>Perkinsozoa</taxon>
        <taxon>Perkinsea</taxon>
        <taxon>Perkinsida</taxon>
        <taxon>Perkinsidae</taxon>
        <taxon>Perkinsus</taxon>
    </lineage>
</organism>
<evidence type="ECO:0000313" key="5">
    <source>
        <dbReference type="Proteomes" id="UP000574390"/>
    </source>
</evidence>
<reference evidence="4 5" key="1">
    <citation type="submission" date="2020-04" db="EMBL/GenBank/DDBJ databases">
        <title>Perkinsus olseni comparative genomics.</title>
        <authorList>
            <person name="Bogema D.R."/>
        </authorList>
    </citation>
    <scope>NUCLEOTIDE SEQUENCE [LARGE SCALE GENOMIC DNA]</scope>
    <source>
        <strain evidence="4">ATCC PRA-205</strain>
    </source>
</reference>
<dbReference type="AlphaFoldDB" id="A0A7J6SMN9"/>
<dbReference type="SUPFAM" id="SSF103111">
    <property type="entry name" value="Activator of Hsp90 ATPase, Aha1"/>
    <property type="match status" value="1"/>
</dbReference>
<evidence type="ECO:0000259" key="3">
    <source>
        <dbReference type="Pfam" id="PF09229"/>
    </source>
</evidence>